<keyword evidence="3" id="KW-1185">Reference proteome</keyword>
<evidence type="ECO:0000313" key="3">
    <source>
        <dbReference type="Proteomes" id="UP000887013"/>
    </source>
</evidence>
<evidence type="ECO:0000313" key="2">
    <source>
        <dbReference type="EMBL" id="GFT97094.1"/>
    </source>
</evidence>
<proteinExistence type="predicted"/>
<feature type="compositionally biased region" description="Basic and acidic residues" evidence="1">
    <location>
        <begin position="14"/>
        <end position="23"/>
    </location>
</feature>
<reference evidence="2" key="1">
    <citation type="submission" date="2020-08" db="EMBL/GenBank/DDBJ databases">
        <title>Multicomponent nature underlies the extraordinary mechanical properties of spider dragline silk.</title>
        <authorList>
            <person name="Kono N."/>
            <person name="Nakamura H."/>
            <person name="Mori M."/>
            <person name="Yoshida Y."/>
            <person name="Ohtoshi R."/>
            <person name="Malay A.D."/>
            <person name="Moran D.A.P."/>
            <person name="Tomita M."/>
            <person name="Numata K."/>
            <person name="Arakawa K."/>
        </authorList>
    </citation>
    <scope>NUCLEOTIDE SEQUENCE</scope>
</reference>
<dbReference type="AlphaFoldDB" id="A0A8X6Q5M0"/>
<dbReference type="EMBL" id="BMAW01122027">
    <property type="protein sequence ID" value="GFT97094.1"/>
    <property type="molecule type" value="Genomic_DNA"/>
</dbReference>
<feature type="region of interest" description="Disordered" evidence="1">
    <location>
        <begin position="1"/>
        <end position="70"/>
    </location>
</feature>
<name>A0A8X6Q5M0_NEPPI</name>
<accession>A0A8X6Q5M0</accession>
<comment type="caution">
    <text evidence="2">The sequence shown here is derived from an EMBL/GenBank/DDBJ whole genome shotgun (WGS) entry which is preliminary data.</text>
</comment>
<dbReference type="Proteomes" id="UP000887013">
    <property type="component" value="Unassembled WGS sequence"/>
</dbReference>
<protein>
    <submittedName>
        <fullName evidence="2">Uncharacterized protein</fullName>
    </submittedName>
</protein>
<organism evidence="2 3">
    <name type="scientific">Nephila pilipes</name>
    <name type="common">Giant wood spider</name>
    <name type="synonym">Nephila maculata</name>
    <dbReference type="NCBI Taxonomy" id="299642"/>
    <lineage>
        <taxon>Eukaryota</taxon>
        <taxon>Metazoa</taxon>
        <taxon>Ecdysozoa</taxon>
        <taxon>Arthropoda</taxon>
        <taxon>Chelicerata</taxon>
        <taxon>Arachnida</taxon>
        <taxon>Araneae</taxon>
        <taxon>Araneomorphae</taxon>
        <taxon>Entelegynae</taxon>
        <taxon>Araneoidea</taxon>
        <taxon>Nephilidae</taxon>
        <taxon>Nephila</taxon>
    </lineage>
</organism>
<gene>
    <name evidence="2" type="ORF">NPIL_463351</name>
</gene>
<evidence type="ECO:0000256" key="1">
    <source>
        <dbReference type="SAM" id="MobiDB-lite"/>
    </source>
</evidence>
<sequence>MALSKSSLIAGRSTPDDPIRSHQDVTTPTPFQKGEGPPTLSLAGGLRKETTMPYPHSLTGKTPERGINKP</sequence>